<feature type="signal peptide" evidence="3">
    <location>
        <begin position="1"/>
        <end position="22"/>
    </location>
</feature>
<name>A0A1N7NWM6_9FLAO</name>
<sequence length="112" mass="12515">MKRKILFIACLLGALYTGNAQSNTSQNGEVDPFASYEDKSPSWKGEKVDVDKYYNIQPDGSYIMKDINQKKLKTNTDNTMVLIVVILFVGIGIIGAIVTNNQKNTNNSHDRE</sequence>
<gene>
    <name evidence="4" type="ORF">SAMN05421786_104133</name>
</gene>
<keyword evidence="2" id="KW-1133">Transmembrane helix</keyword>
<dbReference type="OrthoDB" id="1258858at2"/>
<dbReference type="STRING" id="373668.SAMN05421786_104133"/>
<dbReference type="RefSeq" id="WP_076552398.1">
    <property type="nucleotide sequence ID" value="NZ_FTOL01000004.1"/>
</dbReference>
<keyword evidence="5" id="KW-1185">Reference proteome</keyword>
<organism evidence="4 5">
    <name type="scientific">Chryseobacterium ureilyticum</name>
    <dbReference type="NCBI Taxonomy" id="373668"/>
    <lineage>
        <taxon>Bacteria</taxon>
        <taxon>Pseudomonadati</taxon>
        <taxon>Bacteroidota</taxon>
        <taxon>Flavobacteriia</taxon>
        <taxon>Flavobacteriales</taxon>
        <taxon>Weeksellaceae</taxon>
        <taxon>Chryseobacterium group</taxon>
        <taxon>Chryseobacterium</taxon>
    </lineage>
</organism>
<dbReference type="Proteomes" id="UP000186744">
    <property type="component" value="Unassembled WGS sequence"/>
</dbReference>
<keyword evidence="2" id="KW-0812">Transmembrane</keyword>
<evidence type="ECO:0000313" key="5">
    <source>
        <dbReference type="Proteomes" id="UP000186744"/>
    </source>
</evidence>
<reference evidence="5" key="1">
    <citation type="submission" date="2017-01" db="EMBL/GenBank/DDBJ databases">
        <authorList>
            <person name="Varghese N."/>
            <person name="Submissions S."/>
        </authorList>
    </citation>
    <scope>NUCLEOTIDE SEQUENCE [LARGE SCALE GENOMIC DNA]</scope>
    <source>
        <strain evidence="5">DSM 18017</strain>
    </source>
</reference>
<evidence type="ECO:0000313" key="4">
    <source>
        <dbReference type="EMBL" id="SIT02727.1"/>
    </source>
</evidence>
<evidence type="ECO:0000256" key="2">
    <source>
        <dbReference type="SAM" id="Phobius"/>
    </source>
</evidence>
<dbReference type="AlphaFoldDB" id="A0A1N7NWM6"/>
<accession>A0A1N7NWM6</accession>
<protein>
    <submittedName>
        <fullName evidence="4">Uncharacterized protein</fullName>
    </submittedName>
</protein>
<dbReference type="EMBL" id="FTOL01000004">
    <property type="protein sequence ID" value="SIT02727.1"/>
    <property type="molecule type" value="Genomic_DNA"/>
</dbReference>
<evidence type="ECO:0000256" key="3">
    <source>
        <dbReference type="SAM" id="SignalP"/>
    </source>
</evidence>
<keyword evidence="3" id="KW-0732">Signal</keyword>
<feature type="compositionally biased region" description="Polar residues" evidence="1">
    <location>
        <begin position="19"/>
        <end position="28"/>
    </location>
</feature>
<proteinExistence type="predicted"/>
<keyword evidence="2" id="KW-0472">Membrane</keyword>
<feature type="region of interest" description="Disordered" evidence="1">
    <location>
        <begin position="19"/>
        <end position="42"/>
    </location>
</feature>
<feature type="transmembrane region" description="Helical" evidence="2">
    <location>
        <begin position="80"/>
        <end position="99"/>
    </location>
</feature>
<feature type="chain" id="PRO_5012365411" evidence="3">
    <location>
        <begin position="23"/>
        <end position="112"/>
    </location>
</feature>
<evidence type="ECO:0000256" key="1">
    <source>
        <dbReference type="SAM" id="MobiDB-lite"/>
    </source>
</evidence>